<keyword evidence="4" id="KW-1185">Reference proteome</keyword>
<comment type="similarity">
    <text evidence="1">Belongs to the CapA family.</text>
</comment>
<accession>A0A1E3VRX8</accession>
<dbReference type="Gene3D" id="3.60.21.10">
    <property type="match status" value="1"/>
</dbReference>
<dbReference type="InterPro" id="IPR019079">
    <property type="entry name" value="Capsule_synth_CapA"/>
</dbReference>
<dbReference type="PANTHER" id="PTHR33393">
    <property type="entry name" value="POLYGLUTAMINE SYNTHESIS ACCESSORY PROTEIN RV0574C-RELATED"/>
    <property type="match status" value="1"/>
</dbReference>
<name>A0A1E3VRX8_9HYPH</name>
<dbReference type="InterPro" id="IPR052169">
    <property type="entry name" value="CW_Biosynth-Accessory"/>
</dbReference>
<comment type="caution">
    <text evidence="3">The sequence shown here is derived from an EMBL/GenBank/DDBJ whole genome shotgun (WGS) entry which is preliminary data.</text>
</comment>
<dbReference type="EMBL" id="LPWE01000005">
    <property type="protein sequence ID" value="ODR96280.1"/>
    <property type="molecule type" value="Genomic_DNA"/>
</dbReference>
<evidence type="ECO:0000259" key="2">
    <source>
        <dbReference type="SMART" id="SM00854"/>
    </source>
</evidence>
<dbReference type="PANTHER" id="PTHR33393:SF12">
    <property type="entry name" value="CAPSULE BIOSYNTHESIS PROTEIN CAPA"/>
    <property type="match status" value="1"/>
</dbReference>
<dbReference type="SMART" id="SM00854">
    <property type="entry name" value="PGA_cap"/>
    <property type="match status" value="1"/>
</dbReference>
<feature type="domain" description="Capsule synthesis protein CapA" evidence="2">
    <location>
        <begin position="98"/>
        <end position="357"/>
    </location>
</feature>
<protein>
    <recommendedName>
        <fullName evidence="2">Capsule synthesis protein CapA domain-containing protein</fullName>
    </recommendedName>
</protein>
<dbReference type="STRING" id="1774970.AUC70_15430"/>
<sequence>MSKTLPNSPAETVEISSSELRSALDTALKLAGKFGFWEAPYKDAATTFEEMDEFDIFYWVYKAANPVTLMEDGVADLLTTDSSIVALPQGFEKQHVVTMGAAGDILQLQADGLRYSSDHLFGNIADLLFDQSISFANLESPITTQPLQKEVVSDRGAPVQCCSEAQFDVLKGYKGKTFTALNFANNHTFDYGVEGIETTQAVFSKNDIADIGTNRARAEYGRAQVLIKDGIKIGFASATFGLNGRELPDDEKYRIHVSRLSSKLVEPELDLVKRQIDDCKSQDCDFIIASLHWGWEFEFFPRRSQVVAAHELIEYGADAIIGGHPHVVQPVEYYRTKRDSRRVAVIAYSLGTLTWGFDAPYIALSIVLNLGLAKGCLDGEQRTYIEGACVTPVFRRSVDNSGTLETRIEKLSDHLDGASGLHCPEYIARMKRYADLVLGPGVEWAGPAE</sequence>
<evidence type="ECO:0000313" key="3">
    <source>
        <dbReference type="EMBL" id="ODR96280.1"/>
    </source>
</evidence>
<gene>
    <name evidence="3" type="ORF">AUC70_15430</name>
</gene>
<dbReference type="Pfam" id="PF09587">
    <property type="entry name" value="PGA_cap"/>
    <property type="match status" value="1"/>
</dbReference>
<dbReference type="SUPFAM" id="SSF56300">
    <property type="entry name" value="Metallo-dependent phosphatases"/>
    <property type="match status" value="1"/>
</dbReference>
<dbReference type="CDD" id="cd07381">
    <property type="entry name" value="MPP_CapA"/>
    <property type="match status" value="1"/>
</dbReference>
<organism evidence="3 4">
    <name type="scientific">Methyloceanibacter stevinii</name>
    <dbReference type="NCBI Taxonomy" id="1774970"/>
    <lineage>
        <taxon>Bacteria</taxon>
        <taxon>Pseudomonadati</taxon>
        <taxon>Pseudomonadota</taxon>
        <taxon>Alphaproteobacteria</taxon>
        <taxon>Hyphomicrobiales</taxon>
        <taxon>Hyphomicrobiaceae</taxon>
        <taxon>Methyloceanibacter</taxon>
    </lineage>
</organism>
<evidence type="ECO:0000256" key="1">
    <source>
        <dbReference type="ARBA" id="ARBA00005662"/>
    </source>
</evidence>
<reference evidence="3 4" key="1">
    <citation type="journal article" date="2016" name="Environ. Microbiol.">
        <title>New Methyloceanibacter diversity from North Sea sediments includes methanotroph containing solely the soluble methane monooxygenase.</title>
        <authorList>
            <person name="Vekeman B."/>
            <person name="Kerckhof F.M."/>
            <person name="Cremers G."/>
            <person name="de Vos P."/>
            <person name="Vandamme P."/>
            <person name="Boon N."/>
            <person name="Op den Camp H.J."/>
            <person name="Heylen K."/>
        </authorList>
    </citation>
    <scope>NUCLEOTIDE SEQUENCE [LARGE SCALE GENOMIC DNA]</scope>
    <source>
        <strain evidence="3 4">R-67176</strain>
    </source>
</reference>
<evidence type="ECO:0000313" key="4">
    <source>
        <dbReference type="Proteomes" id="UP000094172"/>
    </source>
</evidence>
<dbReference type="AlphaFoldDB" id="A0A1E3VRX8"/>
<dbReference type="Proteomes" id="UP000094172">
    <property type="component" value="Unassembled WGS sequence"/>
</dbReference>
<proteinExistence type="inferred from homology"/>
<dbReference type="RefSeq" id="WP_069443611.1">
    <property type="nucleotide sequence ID" value="NZ_LPWE01000005.1"/>
</dbReference>
<dbReference type="InterPro" id="IPR029052">
    <property type="entry name" value="Metallo-depent_PP-like"/>
</dbReference>